<accession>A0A8S3UG29</accession>
<sequence>MVERMRDIFQKEKIHNHKVVIVVTHNPFLINSITAEHTHVFFRKSRQMLSKCPFGIRAINDINRHITDIDNLKKLIFAAKVLCMEGTTDKIVIEGLFDHIFKFTDKDENVKHSIVSHQLVVLGTKTFDNPVRKFCTQINLPSKWIFDRDKYVELKGDKIANIDADGDYSQFKDQPVIEFLQNVNGFKKLSEELSDKDIFIWKWGDLEDTIIHSLNPDDLTSIFKKKMTTTLIKKKLSTIKRDKLANLARCMYEDSNRPNEVDRFLEFLQRGPTRTC</sequence>
<evidence type="ECO:0000313" key="3">
    <source>
        <dbReference type="Proteomes" id="UP000683360"/>
    </source>
</evidence>
<organism evidence="2 3">
    <name type="scientific">Mytilus edulis</name>
    <name type="common">Blue mussel</name>
    <dbReference type="NCBI Taxonomy" id="6550"/>
    <lineage>
        <taxon>Eukaryota</taxon>
        <taxon>Metazoa</taxon>
        <taxon>Spiralia</taxon>
        <taxon>Lophotrochozoa</taxon>
        <taxon>Mollusca</taxon>
        <taxon>Bivalvia</taxon>
        <taxon>Autobranchia</taxon>
        <taxon>Pteriomorphia</taxon>
        <taxon>Mytilida</taxon>
        <taxon>Mytiloidea</taxon>
        <taxon>Mytilidae</taxon>
        <taxon>Mytilinae</taxon>
        <taxon>Mytilus</taxon>
    </lineage>
</organism>
<dbReference type="EMBL" id="CAJPWZ010002742">
    <property type="protein sequence ID" value="CAG2244611.1"/>
    <property type="molecule type" value="Genomic_DNA"/>
</dbReference>
<proteinExistence type="predicted"/>
<dbReference type="AlphaFoldDB" id="A0A8S3UG29"/>
<dbReference type="Proteomes" id="UP000683360">
    <property type="component" value="Unassembled WGS sequence"/>
</dbReference>
<gene>
    <name evidence="2" type="ORF">MEDL_56650</name>
</gene>
<dbReference type="InterPro" id="IPR034139">
    <property type="entry name" value="TOPRIM_OLD"/>
</dbReference>
<keyword evidence="3" id="KW-1185">Reference proteome</keyword>
<name>A0A8S3UG29_MYTED</name>
<dbReference type="Pfam" id="PF20469">
    <property type="entry name" value="OLD-like_TOPRIM"/>
    <property type="match status" value="1"/>
</dbReference>
<protein>
    <recommendedName>
        <fullName evidence="1">OLD protein-like TOPRIM domain-containing protein</fullName>
    </recommendedName>
</protein>
<evidence type="ECO:0000259" key="1">
    <source>
        <dbReference type="Pfam" id="PF20469"/>
    </source>
</evidence>
<evidence type="ECO:0000313" key="2">
    <source>
        <dbReference type="EMBL" id="CAG2244611.1"/>
    </source>
</evidence>
<reference evidence="2" key="1">
    <citation type="submission" date="2021-03" db="EMBL/GenBank/DDBJ databases">
        <authorList>
            <person name="Bekaert M."/>
        </authorList>
    </citation>
    <scope>NUCLEOTIDE SEQUENCE</scope>
</reference>
<comment type="caution">
    <text evidence="2">The sequence shown here is derived from an EMBL/GenBank/DDBJ whole genome shotgun (WGS) entry which is preliminary data.</text>
</comment>
<feature type="domain" description="OLD protein-like TOPRIM" evidence="1">
    <location>
        <begin position="76"/>
        <end position="149"/>
    </location>
</feature>